<keyword evidence="2" id="KW-0106">Calcium</keyword>
<dbReference type="GO" id="GO:0005886">
    <property type="term" value="C:plasma membrane"/>
    <property type="evidence" value="ECO:0007669"/>
    <property type="project" value="TreeGrafter"/>
</dbReference>
<dbReference type="InterPro" id="IPR005552">
    <property type="entry name" value="Scramblase"/>
</dbReference>
<dbReference type="PANTHER" id="PTHR23248">
    <property type="entry name" value="PHOSPHOLIPID SCRAMBLASE-RELATED"/>
    <property type="match status" value="1"/>
</dbReference>
<proteinExistence type="inferred from homology"/>
<keyword evidence="2" id="KW-1133">Transmembrane helix</keyword>
<keyword evidence="2" id="KW-0812">Transmembrane</keyword>
<name>A0A8J2L8U1_9HEXA</name>
<dbReference type="Proteomes" id="UP000708208">
    <property type="component" value="Unassembled WGS sequence"/>
</dbReference>
<accession>A0A8J2L8U1</accession>
<keyword evidence="2" id="KW-0472">Membrane</keyword>
<evidence type="ECO:0000256" key="1">
    <source>
        <dbReference type="ARBA" id="ARBA00005350"/>
    </source>
</evidence>
<evidence type="ECO:0000313" key="3">
    <source>
        <dbReference type="EMBL" id="CAG7827707.1"/>
    </source>
</evidence>
<sequence>MDQSRAQYYSPFYGTNLLQNGPIMTHSTMQESEPPANENRHISVKNPNQFTTYIPHDAYLAAMGSLSNPTKEFDNELGKSALLHFPRPNMFSPLDSCDSGENNPYRFFRNASNITNLRIKNGKIIGHEPMLSSQIKNSGDSQGVIVDQGLKYNCTIHPGLDLLMNLDTLLVSAVHPTIMHICDQKVYRPYGIYDHLGQRLFLCGEANRSNCSGQNRPFKIIIFNSYGQSLIVLERSCNCCLCSCGSHVLGSEVKVSSALTNQHFGTVSQTCSLFTPKFEVLDNSGDFLLSIEGTTCASLCSTCCLGPGACCFHSDFDVMYWKDQHKYQVGFISKKISCSGIYDDSSNFTWLGSTFLPNLDSSVKLLLLATLFSIEISYYETTCSRRFTTQQLRTGSCCNKLDYCCVQSCICIMFYVALIIAIVLITLQFGYGFLYS</sequence>
<keyword evidence="2" id="KW-0449">Lipoprotein</keyword>
<keyword evidence="2" id="KW-0564">Palmitate</keyword>
<comment type="caution">
    <text evidence="3">The sequence shown here is derived from an EMBL/GenBank/DDBJ whole genome shotgun (WGS) entry which is preliminary data.</text>
</comment>
<reference evidence="3" key="1">
    <citation type="submission" date="2021-06" db="EMBL/GenBank/DDBJ databases">
        <authorList>
            <person name="Hodson N. C."/>
            <person name="Mongue J. A."/>
            <person name="Jaron S. K."/>
        </authorList>
    </citation>
    <scope>NUCLEOTIDE SEQUENCE</scope>
</reference>
<comment type="similarity">
    <text evidence="1 2">Belongs to the phospholipid scramblase family.</text>
</comment>
<dbReference type="EMBL" id="CAJVCH010544586">
    <property type="protein sequence ID" value="CAG7827707.1"/>
    <property type="molecule type" value="Genomic_DNA"/>
</dbReference>
<dbReference type="OrthoDB" id="444338at2759"/>
<comment type="cofactor">
    <cofactor evidence="2">
        <name>Ca(2+)</name>
        <dbReference type="ChEBI" id="CHEBI:29108"/>
    </cofactor>
</comment>
<keyword evidence="4" id="KW-1185">Reference proteome</keyword>
<organism evidence="3 4">
    <name type="scientific">Allacma fusca</name>
    <dbReference type="NCBI Taxonomy" id="39272"/>
    <lineage>
        <taxon>Eukaryota</taxon>
        <taxon>Metazoa</taxon>
        <taxon>Ecdysozoa</taxon>
        <taxon>Arthropoda</taxon>
        <taxon>Hexapoda</taxon>
        <taxon>Collembola</taxon>
        <taxon>Symphypleona</taxon>
        <taxon>Sminthuridae</taxon>
        <taxon>Allacma</taxon>
    </lineage>
</organism>
<dbReference type="GO" id="GO:0017128">
    <property type="term" value="F:phospholipid scramblase activity"/>
    <property type="evidence" value="ECO:0007669"/>
    <property type="project" value="InterPro"/>
</dbReference>
<dbReference type="AlphaFoldDB" id="A0A8J2L8U1"/>
<comment type="function">
    <text evidence="2">May mediate accelerated ATP-independent bidirectional transbilayer migration of phospholipids upon binding calcium ions that results in a loss of phospholipid asymmetry in the plasma membrane.</text>
</comment>
<dbReference type="Pfam" id="PF03803">
    <property type="entry name" value="Scramblase"/>
    <property type="match status" value="1"/>
</dbReference>
<protein>
    <recommendedName>
        <fullName evidence="2">Phospholipid scramblase</fullName>
    </recommendedName>
</protein>
<dbReference type="PANTHER" id="PTHR23248:SF9">
    <property type="entry name" value="PHOSPHOLIPID SCRAMBLASE"/>
    <property type="match status" value="1"/>
</dbReference>
<evidence type="ECO:0000256" key="2">
    <source>
        <dbReference type="RuleBase" id="RU363116"/>
    </source>
</evidence>
<feature type="transmembrane region" description="Helical" evidence="2">
    <location>
        <begin position="412"/>
        <end position="434"/>
    </location>
</feature>
<gene>
    <name evidence="3" type="ORF">AFUS01_LOCUS37678</name>
</gene>
<evidence type="ECO:0000313" key="4">
    <source>
        <dbReference type="Proteomes" id="UP000708208"/>
    </source>
</evidence>